<comment type="cofactor">
    <cofactor evidence="10">
        <name>Zn(2+)</name>
        <dbReference type="ChEBI" id="CHEBI:29105"/>
    </cofactor>
</comment>
<dbReference type="CDD" id="cd07503">
    <property type="entry name" value="HAD_HisB-N"/>
    <property type="match status" value="1"/>
</dbReference>
<dbReference type="InterPro" id="IPR006549">
    <property type="entry name" value="HAD-SF_hydro_IIIA"/>
</dbReference>
<accession>A0A163X9B2</accession>
<feature type="binding site" evidence="10">
    <location>
        <position position="13"/>
    </location>
    <ligand>
        <name>Mg(2+)</name>
        <dbReference type="ChEBI" id="CHEBI:18420"/>
    </ligand>
</feature>
<feature type="site" description="Stabilizes the phosphoryl group" evidence="9">
    <location>
        <position position="113"/>
    </location>
</feature>
<feature type="active site" description="Proton donor" evidence="8">
    <location>
        <position position="15"/>
    </location>
</feature>
<dbReference type="PANTHER" id="PTHR42891:SF1">
    <property type="entry name" value="D-GLYCERO-BETA-D-MANNO-HEPTOSE-1,7-BISPHOSPHATE 7-PHOSPHATASE"/>
    <property type="match status" value="1"/>
</dbReference>
<dbReference type="Gene3D" id="3.40.50.1000">
    <property type="entry name" value="HAD superfamily/HAD-like"/>
    <property type="match status" value="1"/>
</dbReference>
<evidence type="ECO:0000313" key="11">
    <source>
        <dbReference type="EMBL" id="KZD20597.1"/>
    </source>
</evidence>
<feature type="active site" description="Proton donor" evidence="8">
    <location>
        <position position="13"/>
    </location>
</feature>
<dbReference type="GO" id="GO:0016791">
    <property type="term" value="F:phosphatase activity"/>
    <property type="evidence" value="ECO:0007669"/>
    <property type="project" value="InterPro"/>
</dbReference>
<dbReference type="RefSeq" id="WP_068738156.1">
    <property type="nucleotide sequence ID" value="NZ_LVYV01000055.1"/>
</dbReference>
<dbReference type="PIRSF" id="PIRSF004682">
    <property type="entry name" value="GmhB"/>
    <property type="match status" value="1"/>
</dbReference>
<protein>
    <recommendedName>
        <fullName evidence="6 7">D,D-heptose 1,7-bisphosphate phosphatase</fullName>
        <ecNumber evidence="7">3.1.3.-</ecNumber>
    </recommendedName>
</protein>
<dbReference type="EC" id="3.1.3.-" evidence="7"/>
<dbReference type="NCBIfam" id="TIGR01662">
    <property type="entry name" value="HAD-SF-IIIA"/>
    <property type="match status" value="1"/>
</dbReference>
<evidence type="ECO:0000256" key="6">
    <source>
        <dbReference type="ARBA" id="ARBA00031828"/>
    </source>
</evidence>
<comment type="subcellular location">
    <subcellularLocation>
        <location evidence="1 7">Cytoplasm</location>
    </subcellularLocation>
</comment>
<comment type="caution">
    <text evidence="11">The sequence shown here is derived from an EMBL/GenBank/DDBJ whole genome shotgun (WGS) entry which is preliminary data.</text>
</comment>
<feature type="site" description="Stabilizes the phosphoryl group" evidence="9">
    <location>
        <position position="55"/>
    </location>
</feature>
<dbReference type="InterPro" id="IPR023214">
    <property type="entry name" value="HAD_sf"/>
</dbReference>
<gene>
    <name evidence="11" type="ORF">A4A58_17820</name>
</gene>
<keyword evidence="5 7" id="KW-0119">Carbohydrate metabolism</keyword>
<evidence type="ECO:0000256" key="7">
    <source>
        <dbReference type="PIRNR" id="PIRNR004682"/>
    </source>
</evidence>
<feature type="site" description="Contributes to substrate recognition" evidence="9">
    <location>
        <position position="112"/>
    </location>
</feature>
<feature type="binding site" evidence="10">
    <location>
        <position position="96"/>
    </location>
    <ligand>
        <name>Zn(2+)</name>
        <dbReference type="ChEBI" id="CHEBI:29105"/>
    </ligand>
</feature>
<feature type="binding site" evidence="10">
    <location>
        <position position="138"/>
    </location>
    <ligand>
        <name>Mg(2+)</name>
        <dbReference type="ChEBI" id="CHEBI:18420"/>
    </ligand>
</feature>
<evidence type="ECO:0000313" key="12">
    <source>
        <dbReference type="Proteomes" id="UP000076574"/>
    </source>
</evidence>
<keyword evidence="4 7" id="KW-0378">Hydrolase</keyword>
<evidence type="ECO:0000256" key="3">
    <source>
        <dbReference type="ARBA" id="ARBA00022723"/>
    </source>
</evidence>
<dbReference type="EMBL" id="LVYV01000055">
    <property type="protein sequence ID" value="KZD20597.1"/>
    <property type="molecule type" value="Genomic_DNA"/>
</dbReference>
<proteinExistence type="inferred from homology"/>
<dbReference type="NCBIfam" id="TIGR01656">
    <property type="entry name" value="Histidinol-ppas"/>
    <property type="match status" value="1"/>
</dbReference>
<dbReference type="SUPFAM" id="SSF56784">
    <property type="entry name" value="HAD-like"/>
    <property type="match status" value="1"/>
</dbReference>
<dbReference type="GO" id="GO:0005975">
    <property type="term" value="P:carbohydrate metabolic process"/>
    <property type="evidence" value="ECO:0007669"/>
    <property type="project" value="InterPro"/>
</dbReference>
<dbReference type="STRING" id="943830.A4A58_17820"/>
<feature type="binding site" evidence="10">
    <location>
        <position position="94"/>
    </location>
    <ligand>
        <name>Zn(2+)</name>
        <dbReference type="ChEBI" id="CHEBI:29105"/>
    </ligand>
</feature>
<comment type="cofactor">
    <cofactor evidence="10">
        <name>Mg(2+)</name>
        <dbReference type="ChEBI" id="CHEBI:18420"/>
    </cofactor>
</comment>
<keyword evidence="10" id="KW-0460">Magnesium</keyword>
<evidence type="ECO:0000256" key="2">
    <source>
        <dbReference type="ARBA" id="ARBA00022490"/>
    </source>
</evidence>
<organism evidence="11 12">
    <name type="scientific">Tardiphaga robiniae</name>
    <dbReference type="NCBI Taxonomy" id="943830"/>
    <lineage>
        <taxon>Bacteria</taxon>
        <taxon>Pseudomonadati</taxon>
        <taxon>Pseudomonadota</taxon>
        <taxon>Alphaproteobacteria</taxon>
        <taxon>Hyphomicrobiales</taxon>
        <taxon>Nitrobacteraceae</taxon>
        <taxon>Tardiphaga</taxon>
    </lineage>
</organism>
<keyword evidence="2 7" id="KW-0963">Cytoplasm</keyword>
<feature type="binding site" evidence="10">
    <location>
        <position position="15"/>
    </location>
    <ligand>
        <name>Mg(2+)</name>
        <dbReference type="ChEBI" id="CHEBI:18420"/>
    </ligand>
</feature>
<dbReference type="OrthoDB" id="9814110at2"/>
<dbReference type="Pfam" id="PF13242">
    <property type="entry name" value="Hydrolase_like"/>
    <property type="match status" value="1"/>
</dbReference>
<comment type="similarity">
    <text evidence="7">Belongs to the gmhB family.</text>
</comment>
<keyword evidence="3 10" id="KW-0479">Metal-binding</keyword>
<dbReference type="AlphaFoldDB" id="A0A163X9B2"/>
<dbReference type="Proteomes" id="UP000076574">
    <property type="component" value="Unassembled WGS sequence"/>
</dbReference>
<evidence type="ECO:0000256" key="5">
    <source>
        <dbReference type="ARBA" id="ARBA00023277"/>
    </source>
</evidence>
<dbReference type="PANTHER" id="PTHR42891">
    <property type="entry name" value="D-GLYCERO-BETA-D-MANNO-HEPTOSE-1,7-BISPHOSPHATE 7-PHOSPHATASE"/>
    <property type="match status" value="1"/>
</dbReference>
<dbReference type="GO" id="GO:0005737">
    <property type="term" value="C:cytoplasm"/>
    <property type="evidence" value="ECO:0007669"/>
    <property type="project" value="UniProtKB-SubCell"/>
</dbReference>
<evidence type="ECO:0000256" key="10">
    <source>
        <dbReference type="PIRSR" id="PIRSR004682-4"/>
    </source>
</evidence>
<dbReference type="InterPro" id="IPR036412">
    <property type="entry name" value="HAD-like_sf"/>
</dbReference>
<reference evidence="11 12" key="1">
    <citation type="submission" date="2016-03" db="EMBL/GenBank/DDBJ databases">
        <title>Microsymbionts genomes from the relict species Vavilovia formosa (Stev.) Fed.</title>
        <authorList>
            <person name="Kopat V."/>
            <person name="Chirak E."/>
            <person name="Kimeklis A."/>
            <person name="Andronov E."/>
        </authorList>
    </citation>
    <scope>NUCLEOTIDE SEQUENCE [LARGE SCALE GENOMIC DNA]</scope>
    <source>
        <strain evidence="11 12">Vaf07</strain>
    </source>
</reference>
<keyword evidence="10" id="KW-0862">Zinc</keyword>
<dbReference type="InterPro" id="IPR006543">
    <property type="entry name" value="Histidinol-phos"/>
</dbReference>
<dbReference type="GO" id="GO:0046872">
    <property type="term" value="F:metal ion binding"/>
    <property type="evidence" value="ECO:0007669"/>
    <property type="project" value="UniProtKB-KW"/>
</dbReference>
<evidence type="ECO:0000256" key="9">
    <source>
        <dbReference type="PIRSR" id="PIRSR004682-3"/>
    </source>
</evidence>
<keyword evidence="12" id="KW-1185">Reference proteome</keyword>
<sequence>MTTTQTKPAAFLDRDGVINYDDGYMGTADRIRWMPNAAKAIRRLNDAGYFVFLFSNQSGVARGYFTEDELNTLFKWMRSELAAQGARIDDVRYCPHHPAGSVAGYLEDHHWRKPSPGMILDLMHHWPVQRKGSFAIGDRDTDIEAAKAAHLPGFLFAGGDLDAFVADILQGQSSLR</sequence>
<dbReference type="InterPro" id="IPR004446">
    <property type="entry name" value="Heptose_bisP_phosphatase"/>
</dbReference>
<evidence type="ECO:0000256" key="8">
    <source>
        <dbReference type="PIRSR" id="PIRSR004682-1"/>
    </source>
</evidence>
<evidence type="ECO:0000256" key="1">
    <source>
        <dbReference type="ARBA" id="ARBA00004496"/>
    </source>
</evidence>
<name>A0A163X9B2_9BRAD</name>
<evidence type="ECO:0000256" key="4">
    <source>
        <dbReference type="ARBA" id="ARBA00022801"/>
    </source>
</evidence>